<keyword evidence="4" id="KW-1185">Reference proteome</keyword>
<protein>
    <submittedName>
        <fullName evidence="3">Uncharacterized protein</fullName>
    </submittedName>
</protein>
<dbReference type="EMBL" id="BGPR01004136">
    <property type="protein sequence ID" value="GBM96368.1"/>
    <property type="molecule type" value="Genomic_DNA"/>
</dbReference>
<evidence type="ECO:0000313" key="4">
    <source>
        <dbReference type="Proteomes" id="UP000499080"/>
    </source>
</evidence>
<evidence type="ECO:0000313" key="2">
    <source>
        <dbReference type="EMBL" id="GBM96368.1"/>
    </source>
</evidence>
<dbReference type="EMBL" id="BGPR01027645">
    <property type="protein sequence ID" value="GBN98315.1"/>
    <property type="molecule type" value="Genomic_DNA"/>
</dbReference>
<evidence type="ECO:0000313" key="3">
    <source>
        <dbReference type="EMBL" id="GBN98315.1"/>
    </source>
</evidence>
<dbReference type="Proteomes" id="UP000499080">
    <property type="component" value="Unassembled WGS sequence"/>
</dbReference>
<accession>A0A4Y2TGS2</accession>
<gene>
    <name evidence="3" type="ORF">AVEN_36692_1</name>
    <name evidence="2" type="ORF">AVEN_5045_1</name>
</gene>
<reference evidence="3 4" key="1">
    <citation type="journal article" date="2019" name="Sci. Rep.">
        <title>Orb-weaving spider Araneus ventricosus genome elucidates the spidroin gene catalogue.</title>
        <authorList>
            <person name="Kono N."/>
            <person name="Nakamura H."/>
            <person name="Ohtoshi R."/>
            <person name="Moran D.A.P."/>
            <person name="Shinohara A."/>
            <person name="Yoshida Y."/>
            <person name="Fujiwara M."/>
            <person name="Mori M."/>
            <person name="Tomita M."/>
            <person name="Arakawa K."/>
        </authorList>
    </citation>
    <scope>NUCLEOTIDE SEQUENCE [LARGE SCALE GENOMIC DNA]</scope>
</reference>
<feature type="compositionally biased region" description="Polar residues" evidence="1">
    <location>
        <begin position="1"/>
        <end position="10"/>
    </location>
</feature>
<organism evidence="3 4">
    <name type="scientific">Araneus ventricosus</name>
    <name type="common">Orbweaver spider</name>
    <name type="synonym">Epeira ventricosa</name>
    <dbReference type="NCBI Taxonomy" id="182803"/>
    <lineage>
        <taxon>Eukaryota</taxon>
        <taxon>Metazoa</taxon>
        <taxon>Ecdysozoa</taxon>
        <taxon>Arthropoda</taxon>
        <taxon>Chelicerata</taxon>
        <taxon>Arachnida</taxon>
        <taxon>Araneae</taxon>
        <taxon>Araneomorphae</taxon>
        <taxon>Entelegynae</taxon>
        <taxon>Araneoidea</taxon>
        <taxon>Araneidae</taxon>
        <taxon>Araneus</taxon>
    </lineage>
</organism>
<feature type="region of interest" description="Disordered" evidence="1">
    <location>
        <begin position="1"/>
        <end position="28"/>
    </location>
</feature>
<name>A0A4Y2TGS2_ARAVE</name>
<comment type="caution">
    <text evidence="3">The sequence shown here is derived from an EMBL/GenBank/DDBJ whole genome shotgun (WGS) entry which is preliminary data.</text>
</comment>
<dbReference type="AlphaFoldDB" id="A0A4Y2TGS2"/>
<sequence>MAITGHNSPRQFPKEGRSVISGGAQTTPLLYPTGKPEPLYLSDDFLSTCSWRPRLGILTKYKTKQIVSYFISFIASPIPLNTYRNSINCNVLMTRLLENFCRSPPILGMMCRNILAIEQIYRI</sequence>
<evidence type="ECO:0000256" key="1">
    <source>
        <dbReference type="SAM" id="MobiDB-lite"/>
    </source>
</evidence>
<proteinExistence type="predicted"/>